<organism evidence="2 3">
    <name type="scientific">Actinobacteria bacterium BACL2 MAG-120802-bin41</name>
    <dbReference type="NCBI Taxonomy" id="1655568"/>
    <lineage>
        <taxon>Bacteria</taxon>
        <taxon>Bacillati</taxon>
        <taxon>Actinomycetota</taxon>
        <taxon>Actinomycetes</taxon>
        <taxon>Actinomycetes incertae sedis</taxon>
        <taxon>ac1 cluster</taxon>
    </lineage>
</organism>
<sequence>MTDLRFISRSQDGEHLELSDGEGNNFSLRVSDTLRAAVNERRLATVVESAPQYSIKEIQARLRAGESFAEVARISGLSIEKVERYASPILQERAWIIELAEKASPKGTSLPLSELVIQRLAPRGVNMNQISWNTWRLDDGTWHLVLTYPSRDGQSEATWSFDANKRTLHSRDDGARWINGEEVSQKSAPKNDRLSDHGVLFPMEGETSQPPRLVAVRTDPNLLEETSSIKEIAPDAKKDGVTKRISIPSWDDIMFGRGKKKDEQEEE</sequence>
<dbReference type="AlphaFoldDB" id="A0A0R2NYQ1"/>
<dbReference type="EMBL" id="LIAS01000031">
    <property type="protein sequence ID" value="KRO31012.1"/>
    <property type="molecule type" value="Genomic_DNA"/>
</dbReference>
<dbReference type="Pfam" id="PF11268">
    <property type="entry name" value="DUF3071"/>
    <property type="match status" value="1"/>
</dbReference>
<dbReference type="Proteomes" id="UP000053941">
    <property type="component" value="Unassembled WGS sequence"/>
</dbReference>
<evidence type="ECO:0000313" key="2">
    <source>
        <dbReference type="EMBL" id="KRO31012.1"/>
    </source>
</evidence>
<evidence type="ECO:0000259" key="1">
    <source>
        <dbReference type="Pfam" id="PF11268"/>
    </source>
</evidence>
<dbReference type="InterPro" id="IPR047682">
    <property type="entry name" value="SepH-like"/>
</dbReference>
<gene>
    <name evidence="2" type="ORF">ABR60_01665</name>
</gene>
<reference evidence="2 3" key="1">
    <citation type="submission" date="2015-10" db="EMBL/GenBank/DDBJ databases">
        <title>Metagenome-Assembled Genomes uncover a global brackish microbiome.</title>
        <authorList>
            <person name="Hugerth L.W."/>
            <person name="Larsson J."/>
            <person name="Alneberg J."/>
            <person name="Lindh M.V."/>
            <person name="Legrand C."/>
            <person name="Pinhassi J."/>
            <person name="Andersson A.F."/>
        </authorList>
    </citation>
    <scope>NUCLEOTIDE SEQUENCE [LARGE SCALE GENOMIC DNA]</scope>
    <source>
        <strain evidence="2">BACL2 MAG-120802-bin41</strain>
    </source>
</reference>
<feature type="domain" description="DUF3071" evidence="1">
    <location>
        <begin position="1"/>
        <end position="161"/>
    </location>
</feature>
<accession>A0A0R2NYQ1</accession>
<proteinExistence type="predicted"/>
<protein>
    <recommendedName>
        <fullName evidence="1">DUF3071 domain-containing protein</fullName>
    </recommendedName>
</protein>
<comment type="caution">
    <text evidence="2">The sequence shown here is derived from an EMBL/GenBank/DDBJ whole genome shotgun (WGS) entry which is preliminary data.</text>
</comment>
<dbReference type="InterPro" id="IPR021421">
    <property type="entry name" value="DUF3071"/>
</dbReference>
<dbReference type="NCBIfam" id="NF040712">
    <property type="entry name" value="SepH"/>
    <property type="match status" value="1"/>
</dbReference>
<evidence type="ECO:0000313" key="3">
    <source>
        <dbReference type="Proteomes" id="UP000053941"/>
    </source>
</evidence>
<name>A0A0R2NYQ1_9ACTN</name>